<evidence type="ECO:0000256" key="4">
    <source>
        <dbReference type="ARBA" id="ARBA00029851"/>
    </source>
</evidence>
<name>A9VA75_MONBE</name>
<dbReference type="AlphaFoldDB" id="A9VA75"/>
<dbReference type="InParanoid" id="A9VA75"/>
<dbReference type="Gene3D" id="1.20.960.50">
    <property type="entry name" value="Cleavage stimulation factor subunit 1, dimerisation domain"/>
    <property type="match status" value="1"/>
</dbReference>
<dbReference type="PROSITE" id="PS50294">
    <property type="entry name" value="WD_REPEATS_REGION"/>
    <property type="match status" value="1"/>
</dbReference>
<dbReference type="FunCoup" id="A9VA75">
    <property type="interactions" value="1327"/>
</dbReference>
<feature type="repeat" description="WD" evidence="5">
    <location>
        <begin position="370"/>
        <end position="411"/>
    </location>
</feature>
<dbReference type="Proteomes" id="UP000001357">
    <property type="component" value="Unassembled WGS sequence"/>
</dbReference>
<dbReference type="Gene3D" id="2.130.10.10">
    <property type="entry name" value="YVTN repeat-like/Quinoprotein amine dehydrogenase"/>
    <property type="match status" value="2"/>
</dbReference>
<evidence type="ECO:0000256" key="1">
    <source>
        <dbReference type="ARBA" id="ARBA00004123"/>
    </source>
</evidence>
<evidence type="ECO:0000256" key="6">
    <source>
        <dbReference type="SAM" id="MobiDB-lite"/>
    </source>
</evidence>
<organism evidence="8 9">
    <name type="scientific">Monosiga brevicollis</name>
    <name type="common">Choanoflagellate</name>
    <dbReference type="NCBI Taxonomy" id="81824"/>
    <lineage>
        <taxon>Eukaryota</taxon>
        <taxon>Choanoflagellata</taxon>
        <taxon>Craspedida</taxon>
        <taxon>Salpingoecidae</taxon>
        <taxon>Monosiga</taxon>
    </lineage>
</organism>
<dbReference type="GeneID" id="5894863"/>
<dbReference type="Pfam" id="PF16699">
    <property type="entry name" value="CSTF1_dimer"/>
    <property type="match status" value="1"/>
</dbReference>
<dbReference type="InterPro" id="IPR038184">
    <property type="entry name" value="CSTF1_dimer_sf"/>
</dbReference>
<comment type="subcellular location">
    <subcellularLocation>
        <location evidence="1">Nucleus</location>
    </subcellularLocation>
</comment>
<feature type="region of interest" description="Disordered" evidence="6">
    <location>
        <begin position="411"/>
        <end position="436"/>
    </location>
</feature>
<evidence type="ECO:0000259" key="7">
    <source>
        <dbReference type="Pfam" id="PF16699"/>
    </source>
</evidence>
<dbReference type="PANTHER" id="PTHR44133">
    <property type="entry name" value="CLEAVAGE STIMULATION FACTOR SUBUNIT 1"/>
    <property type="match status" value="1"/>
</dbReference>
<keyword evidence="5" id="KW-0853">WD repeat</keyword>
<dbReference type="RefSeq" id="XP_001749565.1">
    <property type="nucleotide sequence ID" value="XM_001749513.1"/>
</dbReference>
<dbReference type="PANTHER" id="PTHR44133:SF2">
    <property type="entry name" value="CLEAVAGE STIMULATION FACTOR SUBUNIT 1"/>
    <property type="match status" value="1"/>
</dbReference>
<evidence type="ECO:0000256" key="3">
    <source>
        <dbReference type="ARBA" id="ARBA00023242"/>
    </source>
</evidence>
<dbReference type="Pfam" id="PF00400">
    <property type="entry name" value="WD40"/>
    <property type="match status" value="3"/>
</dbReference>
<dbReference type="SMART" id="SM00320">
    <property type="entry name" value="WD40"/>
    <property type="match status" value="5"/>
</dbReference>
<dbReference type="PROSITE" id="PS50082">
    <property type="entry name" value="WD_REPEATS_2"/>
    <property type="match status" value="1"/>
</dbReference>
<dbReference type="STRING" id="81824.A9VA75"/>
<dbReference type="InterPro" id="IPR032028">
    <property type="entry name" value="CSTF1_dimer"/>
</dbReference>
<dbReference type="InterPro" id="IPR044633">
    <property type="entry name" value="CstF1-like"/>
</dbReference>
<sequence>MASTATAEAVGERHDLYRSMMQQLLADGHHDMAQQLAERLSTDLGALSASSGLYDLFAASNQTSTMWTQNTAATTSRGLDFGHTVDPATLDARFELKAALSLPSAPTVCAVSRDGELFAVGCQDGRVRVYRSRGLVTSTNMVESGSAAMLANFDGSSPVSALAFHPTKAIISAGSTDGLISHFDFTPNAQNISNTLQDPCGITALEYHPTGAYLLVAAEHPTLRLYNTDTWQCYRPANWATEHTAPLCAARFTSDAKTIVTACTLGMVKVWSAVSLTCLKTHGPIFDMDSICNLQLSSSGTYALITSSTQRLVLMQLDNGRVIFEYKGATPASASTPAAFAQDEALVLWADESGSIAAWNTRTAEPLAATAAHPVPILTMYYSEAKQMLLTGSGDRQLKLWQSPSANVATASAAAQRHDNSVKTETIKTEPTTADD</sequence>
<dbReference type="KEGG" id="mbr:MONBRDRAFT_34204"/>
<evidence type="ECO:0000256" key="5">
    <source>
        <dbReference type="PROSITE-ProRule" id="PRU00221"/>
    </source>
</evidence>
<dbReference type="eggNOG" id="KOG0640">
    <property type="taxonomic scope" value="Eukaryota"/>
</dbReference>
<dbReference type="InterPro" id="IPR001680">
    <property type="entry name" value="WD40_rpt"/>
</dbReference>
<evidence type="ECO:0000256" key="2">
    <source>
        <dbReference type="ARBA" id="ARBA00022664"/>
    </source>
</evidence>
<gene>
    <name evidence="8" type="ORF">MONBRDRAFT_34204</name>
</gene>
<dbReference type="InterPro" id="IPR036322">
    <property type="entry name" value="WD40_repeat_dom_sf"/>
</dbReference>
<accession>A9VA75</accession>
<feature type="domain" description="Cleavage stimulation factor subunit 1 dimerisation" evidence="7">
    <location>
        <begin position="8"/>
        <end position="64"/>
    </location>
</feature>
<dbReference type="InterPro" id="IPR015943">
    <property type="entry name" value="WD40/YVTN_repeat-like_dom_sf"/>
</dbReference>
<dbReference type="EMBL" id="CH991572">
    <property type="protein sequence ID" value="EDQ85616.1"/>
    <property type="molecule type" value="Genomic_DNA"/>
</dbReference>
<reference evidence="8 9" key="1">
    <citation type="journal article" date="2008" name="Nature">
        <title>The genome of the choanoflagellate Monosiga brevicollis and the origin of metazoans.</title>
        <authorList>
            <consortium name="JGI Sequencing"/>
            <person name="King N."/>
            <person name="Westbrook M.J."/>
            <person name="Young S.L."/>
            <person name="Kuo A."/>
            <person name="Abedin M."/>
            <person name="Chapman J."/>
            <person name="Fairclough S."/>
            <person name="Hellsten U."/>
            <person name="Isogai Y."/>
            <person name="Letunic I."/>
            <person name="Marr M."/>
            <person name="Pincus D."/>
            <person name="Putnam N."/>
            <person name="Rokas A."/>
            <person name="Wright K.J."/>
            <person name="Zuzow R."/>
            <person name="Dirks W."/>
            <person name="Good M."/>
            <person name="Goodstein D."/>
            <person name="Lemons D."/>
            <person name="Li W."/>
            <person name="Lyons J.B."/>
            <person name="Morris A."/>
            <person name="Nichols S."/>
            <person name="Richter D.J."/>
            <person name="Salamov A."/>
            <person name="Bork P."/>
            <person name="Lim W.A."/>
            <person name="Manning G."/>
            <person name="Miller W.T."/>
            <person name="McGinnis W."/>
            <person name="Shapiro H."/>
            <person name="Tjian R."/>
            <person name="Grigoriev I.V."/>
            <person name="Rokhsar D."/>
        </authorList>
    </citation>
    <scope>NUCLEOTIDE SEQUENCE [LARGE SCALE GENOMIC DNA]</scope>
    <source>
        <strain evidence="9">MX1 / ATCC 50154</strain>
    </source>
</reference>
<dbReference type="GO" id="GO:0031124">
    <property type="term" value="P:mRNA 3'-end processing"/>
    <property type="evidence" value="ECO:0007669"/>
    <property type="project" value="InterPro"/>
</dbReference>
<keyword evidence="2" id="KW-0507">mRNA processing</keyword>
<dbReference type="SUPFAM" id="SSF50978">
    <property type="entry name" value="WD40 repeat-like"/>
    <property type="match status" value="1"/>
</dbReference>
<evidence type="ECO:0000313" key="8">
    <source>
        <dbReference type="EMBL" id="EDQ85616.1"/>
    </source>
</evidence>
<evidence type="ECO:0000313" key="9">
    <source>
        <dbReference type="Proteomes" id="UP000001357"/>
    </source>
</evidence>
<feature type="compositionally biased region" description="Basic and acidic residues" evidence="6">
    <location>
        <begin position="416"/>
        <end position="428"/>
    </location>
</feature>
<dbReference type="OMA" id="NEREHLY"/>
<dbReference type="GO" id="GO:0005848">
    <property type="term" value="C:mRNA cleavage stimulating factor complex"/>
    <property type="evidence" value="ECO:0000318"/>
    <property type="project" value="GO_Central"/>
</dbReference>
<proteinExistence type="predicted"/>
<protein>
    <recommendedName>
        <fullName evidence="4">Cleavage stimulation factor 50 kDa subunit</fullName>
    </recommendedName>
</protein>
<keyword evidence="9" id="KW-1185">Reference proteome</keyword>
<keyword evidence="3" id="KW-0539">Nucleus</keyword>